<evidence type="ECO:0000313" key="4">
    <source>
        <dbReference type="Proteomes" id="UP001524642"/>
    </source>
</evidence>
<dbReference type="PANTHER" id="PTHR42928:SF5">
    <property type="entry name" value="BLR1237 PROTEIN"/>
    <property type="match status" value="1"/>
</dbReference>
<dbReference type="Gene3D" id="3.40.190.10">
    <property type="entry name" value="Periplasmic binding protein-like II"/>
    <property type="match status" value="1"/>
</dbReference>
<dbReference type="InterPro" id="IPR042100">
    <property type="entry name" value="Bug_dom1"/>
</dbReference>
<dbReference type="PROSITE" id="PS51257">
    <property type="entry name" value="PROKAR_LIPOPROTEIN"/>
    <property type="match status" value="1"/>
</dbReference>
<organism evidence="3 4">
    <name type="scientific">Roseomonas populi</name>
    <dbReference type="NCBI Taxonomy" id="3121582"/>
    <lineage>
        <taxon>Bacteria</taxon>
        <taxon>Pseudomonadati</taxon>
        <taxon>Pseudomonadota</taxon>
        <taxon>Alphaproteobacteria</taxon>
        <taxon>Acetobacterales</taxon>
        <taxon>Roseomonadaceae</taxon>
        <taxon>Roseomonas</taxon>
    </lineage>
</organism>
<gene>
    <name evidence="3" type="ORF">NRP21_20165</name>
</gene>
<name>A0ABT1XB66_9PROT</name>
<dbReference type="CDD" id="cd07012">
    <property type="entry name" value="PBP2_Bug_TTT"/>
    <property type="match status" value="1"/>
</dbReference>
<dbReference type="PIRSF" id="PIRSF017082">
    <property type="entry name" value="YflP"/>
    <property type="match status" value="1"/>
</dbReference>
<feature type="chain" id="PRO_5046781242" evidence="2">
    <location>
        <begin position="24"/>
        <end position="322"/>
    </location>
</feature>
<dbReference type="Pfam" id="PF03401">
    <property type="entry name" value="TctC"/>
    <property type="match status" value="1"/>
</dbReference>
<dbReference type="RefSeq" id="WP_257718029.1">
    <property type="nucleotide sequence ID" value="NZ_JANJOU010000020.1"/>
</dbReference>
<keyword evidence="4" id="KW-1185">Reference proteome</keyword>
<dbReference type="Gene3D" id="3.40.190.150">
    <property type="entry name" value="Bordetella uptake gene, domain 1"/>
    <property type="match status" value="1"/>
</dbReference>
<dbReference type="Proteomes" id="UP001524642">
    <property type="component" value="Unassembled WGS sequence"/>
</dbReference>
<keyword evidence="2" id="KW-0732">Signal</keyword>
<dbReference type="InterPro" id="IPR005064">
    <property type="entry name" value="BUG"/>
</dbReference>
<dbReference type="EMBL" id="JANJOU010000020">
    <property type="protein sequence ID" value="MCR0984377.1"/>
    <property type="molecule type" value="Genomic_DNA"/>
</dbReference>
<comment type="similarity">
    <text evidence="1">Belongs to the UPF0065 (bug) family.</text>
</comment>
<comment type="caution">
    <text evidence="3">The sequence shown here is derived from an EMBL/GenBank/DDBJ whole genome shotgun (WGS) entry which is preliminary data.</text>
</comment>
<accession>A0ABT1XB66</accession>
<feature type="signal peptide" evidence="2">
    <location>
        <begin position="1"/>
        <end position="23"/>
    </location>
</feature>
<proteinExistence type="inferred from homology"/>
<evidence type="ECO:0000313" key="3">
    <source>
        <dbReference type="EMBL" id="MCR0984377.1"/>
    </source>
</evidence>
<sequence>MERINRRTLLGAAGAALACPAYAQQIGPWQPNRPIQLIVGYAPGGGSDIIARTIAEACSGIIPVPMVVVNRPGAGGALAAEFVARAAPDGHTLVMHGGSESTSLPAFRDVPYDPKKSFRAVIRLTRNGHVLSCKGGERPTYPDFAAAMAAAKANPGGVAHGSAGIGTLSHSIFILMERAVGVEFLHVPYTGGGPALQALLAGQTQLNINATDELGDQVTSGALKALAVASEARAKAYPNVPTLRELGYDIVADNMKGWVGPAGMTDEMVTYLHDRFRQGMQTPTWQRFMERVGESDGYANGPDFQLSMDRLLDSIRAAIKRT</sequence>
<reference evidence="3 4" key="1">
    <citation type="submission" date="2022-06" db="EMBL/GenBank/DDBJ databases">
        <title>Roseomonas CN29.</title>
        <authorList>
            <person name="Cheng Y."/>
            <person name="He X."/>
        </authorList>
    </citation>
    <scope>NUCLEOTIDE SEQUENCE [LARGE SCALE GENOMIC DNA]</scope>
    <source>
        <strain evidence="3 4">CN29</strain>
    </source>
</reference>
<evidence type="ECO:0000256" key="1">
    <source>
        <dbReference type="ARBA" id="ARBA00006987"/>
    </source>
</evidence>
<evidence type="ECO:0000256" key="2">
    <source>
        <dbReference type="SAM" id="SignalP"/>
    </source>
</evidence>
<dbReference type="PANTHER" id="PTHR42928">
    <property type="entry name" value="TRICARBOXYLATE-BINDING PROTEIN"/>
    <property type="match status" value="1"/>
</dbReference>
<protein>
    <submittedName>
        <fullName evidence="3">Tripartite tricarboxylate transporter substrate binding protein</fullName>
    </submittedName>
</protein>